<keyword evidence="2" id="KW-0285">Flavoprotein</keyword>
<name>A0A1H9CZ58_9GAMM</name>
<dbReference type="PANTHER" id="PTHR30543:SF21">
    <property type="entry name" value="NAD(P)H-DEPENDENT FMN REDUCTASE LOT6"/>
    <property type="match status" value="1"/>
</dbReference>
<dbReference type="EMBL" id="FOGB01000001">
    <property type="protein sequence ID" value="SEQ06474.1"/>
    <property type="molecule type" value="Genomic_DNA"/>
</dbReference>
<dbReference type="InterPro" id="IPR050712">
    <property type="entry name" value="NAD(P)H-dep_reductase"/>
</dbReference>
<proteinExistence type="predicted"/>
<feature type="domain" description="NADPH-dependent FMN reductase-like" evidence="3">
    <location>
        <begin position="1"/>
        <end position="154"/>
    </location>
</feature>
<dbReference type="Proteomes" id="UP000198749">
    <property type="component" value="Unassembled WGS sequence"/>
</dbReference>
<keyword evidence="5" id="KW-1185">Reference proteome</keyword>
<dbReference type="InterPro" id="IPR005025">
    <property type="entry name" value="FMN_Rdtase-like_dom"/>
</dbReference>
<reference evidence="5" key="1">
    <citation type="submission" date="2016-10" db="EMBL/GenBank/DDBJ databases">
        <authorList>
            <person name="Varghese N."/>
            <person name="Submissions S."/>
        </authorList>
    </citation>
    <scope>NUCLEOTIDE SEQUENCE [LARGE SCALE GENOMIC DNA]</scope>
    <source>
        <strain evidence="5">DSM 18887</strain>
    </source>
</reference>
<dbReference type="PANTHER" id="PTHR30543">
    <property type="entry name" value="CHROMATE REDUCTASE"/>
    <property type="match status" value="1"/>
</dbReference>
<evidence type="ECO:0000313" key="5">
    <source>
        <dbReference type="Proteomes" id="UP000198749"/>
    </source>
</evidence>
<evidence type="ECO:0000256" key="2">
    <source>
        <dbReference type="ARBA" id="ARBA00022643"/>
    </source>
</evidence>
<dbReference type="RefSeq" id="WP_091352873.1">
    <property type="nucleotide sequence ID" value="NZ_AP025284.1"/>
</dbReference>
<keyword evidence="2" id="KW-0288">FMN</keyword>
<dbReference type="InterPro" id="IPR029039">
    <property type="entry name" value="Flavoprotein-like_sf"/>
</dbReference>
<dbReference type="GO" id="GO:0005829">
    <property type="term" value="C:cytosol"/>
    <property type="evidence" value="ECO:0007669"/>
    <property type="project" value="TreeGrafter"/>
</dbReference>
<dbReference type="Pfam" id="PF03358">
    <property type="entry name" value="FMN_red"/>
    <property type="match status" value="1"/>
</dbReference>
<dbReference type="Gene3D" id="3.40.50.360">
    <property type="match status" value="1"/>
</dbReference>
<evidence type="ECO:0000256" key="1">
    <source>
        <dbReference type="ARBA" id="ARBA00001917"/>
    </source>
</evidence>
<dbReference type="SUPFAM" id="SSF52218">
    <property type="entry name" value="Flavoproteins"/>
    <property type="match status" value="1"/>
</dbReference>
<dbReference type="AlphaFoldDB" id="A0A1H9CZ58"/>
<comment type="cofactor">
    <cofactor evidence="1">
        <name>FMN</name>
        <dbReference type="ChEBI" id="CHEBI:58210"/>
    </cofactor>
</comment>
<evidence type="ECO:0000259" key="3">
    <source>
        <dbReference type="Pfam" id="PF03358"/>
    </source>
</evidence>
<dbReference type="GO" id="GO:0016491">
    <property type="term" value="F:oxidoreductase activity"/>
    <property type="evidence" value="ECO:0007669"/>
    <property type="project" value="InterPro"/>
</dbReference>
<dbReference type="OrthoDB" id="9812295at2"/>
<gene>
    <name evidence="4" type="ORF">SAMN03080615_00249</name>
</gene>
<accession>A0A1H9CZ58</accession>
<sequence>MKILALSGSTRAESFNRRLLDIAVAGARQAGAEVTVVDLSEYPMPLYNQDLEYKEGIPEAAVQLKRLMVEHQGLLIASPEYNGFPTPLLKNTFDWLSRKQAEHEPPMFAFQHKIAALLSASPGAGGGTRGLTILRIYLQNLGIMTLPGQVSLGLAGQAFREDGRLHNDQLQQSTESLAADLFEMLQKQADRFD</sequence>
<dbReference type="STRING" id="355243.SAMN03080615_00249"/>
<organism evidence="4 5">
    <name type="scientific">Amphritea atlantica</name>
    <dbReference type="NCBI Taxonomy" id="355243"/>
    <lineage>
        <taxon>Bacteria</taxon>
        <taxon>Pseudomonadati</taxon>
        <taxon>Pseudomonadota</taxon>
        <taxon>Gammaproteobacteria</taxon>
        <taxon>Oceanospirillales</taxon>
        <taxon>Oceanospirillaceae</taxon>
        <taxon>Amphritea</taxon>
    </lineage>
</organism>
<evidence type="ECO:0000313" key="4">
    <source>
        <dbReference type="EMBL" id="SEQ06474.1"/>
    </source>
</evidence>
<protein>
    <submittedName>
        <fullName evidence="4">NAD(P)H-dependent FMN reductase</fullName>
    </submittedName>
</protein>
<dbReference type="GO" id="GO:0010181">
    <property type="term" value="F:FMN binding"/>
    <property type="evidence" value="ECO:0007669"/>
    <property type="project" value="TreeGrafter"/>
</dbReference>